<reference evidence="4 5" key="1">
    <citation type="submission" date="2019-09" db="EMBL/GenBank/DDBJ databases">
        <title>A chromosome-level genome assembly of the Chinese tupelo Nyssa sinensis.</title>
        <authorList>
            <person name="Yang X."/>
            <person name="Kang M."/>
            <person name="Yang Y."/>
            <person name="Xiong H."/>
            <person name="Wang M."/>
            <person name="Zhang Z."/>
            <person name="Wang Z."/>
            <person name="Wu H."/>
            <person name="Ma T."/>
            <person name="Liu J."/>
            <person name="Xi Z."/>
        </authorList>
    </citation>
    <scope>NUCLEOTIDE SEQUENCE [LARGE SCALE GENOMIC DNA]</scope>
    <source>
        <strain evidence="4">J267</strain>
        <tissue evidence="4">Leaf</tissue>
    </source>
</reference>
<keyword evidence="5" id="KW-1185">Reference proteome</keyword>
<dbReference type="Gene3D" id="3.40.50.1110">
    <property type="entry name" value="SGNH hydrolase"/>
    <property type="match status" value="1"/>
</dbReference>
<dbReference type="EMBL" id="CM018045">
    <property type="protein sequence ID" value="KAA8528494.1"/>
    <property type="molecule type" value="Genomic_DNA"/>
</dbReference>
<dbReference type="AlphaFoldDB" id="A0A5J5AE11"/>
<gene>
    <name evidence="4" type="ORF">F0562_035849</name>
</gene>
<protein>
    <recommendedName>
        <fullName evidence="3">Sialate O-acetylesterase domain-containing protein</fullName>
    </recommendedName>
</protein>
<accession>A0A5J5AE11</accession>
<dbReference type="Proteomes" id="UP000325577">
    <property type="component" value="Linkage Group LG21"/>
</dbReference>
<dbReference type="Pfam" id="PF03629">
    <property type="entry name" value="SASA"/>
    <property type="match status" value="1"/>
</dbReference>
<evidence type="ECO:0000259" key="3">
    <source>
        <dbReference type="Pfam" id="PF03629"/>
    </source>
</evidence>
<dbReference type="InterPro" id="IPR005181">
    <property type="entry name" value="SASA"/>
</dbReference>
<feature type="domain" description="Sialate O-acetylesterase" evidence="3">
    <location>
        <begin position="30"/>
        <end position="259"/>
    </location>
</feature>
<evidence type="ECO:0000313" key="4">
    <source>
        <dbReference type="EMBL" id="KAA8528494.1"/>
    </source>
</evidence>
<dbReference type="SUPFAM" id="SSF52266">
    <property type="entry name" value="SGNH hydrolase"/>
    <property type="match status" value="1"/>
</dbReference>
<dbReference type="InterPro" id="IPR052940">
    <property type="entry name" value="Carb_Esterase_6"/>
</dbReference>
<dbReference type="GO" id="GO:0016787">
    <property type="term" value="F:hydrolase activity"/>
    <property type="evidence" value="ECO:0007669"/>
    <property type="project" value="UniProtKB-KW"/>
</dbReference>
<keyword evidence="1" id="KW-0378">Hydrolase</keyword>
<feature type="signal peptide" evidence="2">
    <location>
        <begin position="1"/>
        <end position="18"/>
    </location>
</feature>
<evidence type="ECO:0000256" key="1">
    <source>
        <dbReference type="ARBA" id="ARBA00022801"/>
    </source>
</evidence>
<evidence type="ECO:0000256" key="2">
    <source>
        <dbReference type="SAM" id="SignalP"/>
    </source>
</evidence>
<keyword evidence="2" id="KW-0732">Signal</keyword>
<dbReference type="PANTHER" id="PTHR31988:SF15">
    <property type="entry name" value="ESTERASE, PUTATIVE (DUF303)-RELATED"/>
    <property type="match status" value="1"/>
</dbReference>
<evidence type="ECO:0000313" key="5">
    <source>
        <dbReference type="Proteomes" id="UP000325577"/>
    </source>
</evidence>
<dbReference type="OrthoDB" id="42638at2759"/>
<dbReference type="InterPro" id="IPR036514">
    <property type="entry name" value="SGNH_hydro_sf"/>
</dbReference>
<feature type="chain" id="PRO_5023919038" description="Sialate O-acetylesterase domain-containing protein" evidence="2">
    <location>
        <begin position="19"/>
        <end position="287"/>
    </location>
</feature>
<dbReference type="PANTHER" id="PTHR31988">
    <property type="entry name" value="ESTERASE, PUTATIVE (DUF303)-RELATED"/>
    <property type="match status" value="1"/>
</dbReference>
<sequence length="287" mass="31100">MLALLWLMLLAYTGWVSPAGLAQATTSEDKSIFILAGQSNMSGRGGVVNDTWDGVVPPECQSNPSILRLSAGLKWVEAHEPLHADIDVKKICGVGPGMAFANSVLDKDSSLGVVGLVPCAIGGTNISEWARGSYLYSQLVRRAGVALQGGGTIRAILWYQGESDTVSQEDAKSYKGRLERFFEDLRTDLQSPMLPVIQVALASGQGPFIETVRIAQLTIDLPNVRCVDAKGLQLQPDGLHLSTPAQVHLGEMFADAFLQTLPIPLQSNAPKRFHNFVCEFFFHRPPN</sequence>
<name>A0A5J5AE11_9ASTE</name>
<organism evidence="4 5">
    <name type="scientific">Nyssa sinensis</name>
    <dbReference type="NCBI Taxonomy" id="561372"/>
    <lineage>
        <taxon>Eukaryota</taxon>
        <taxon>Viridiplantae</taxon>
        <taxon>Streptophyta</taxon>
        <taxon>Embryophyta</taxon>
        <taxon>Tracheophyta</taxon>
        <taxon>Spermatophyta</taxon>
        <taxon>Magnoliopsida</taxon>
        <taxon>eudicotyledons</taxon>
        <taxon>Gunneridae</taxon>
        <taxon>Pentapetalae</taxon>
        <taxon>asterids</taxon>
        <taxon>Cornales</taxon>
        <taxon>Nyssaceae</taxon>
        <taxon>Nyssa</taxon>
    </lineage>
</organism>
<proteinExistence type="predicted"/>